<keyword evidence="1" id="KW-0145">Chemotaxis</keyword>
<comment type="caution">
    <text evidence="3">The sequence shown here is derived from an EMBL/GenBank/DDBJ whole genome shotgun (WGS) entry which is preliminary data.</text>
</comment>
<dbReference type="PANTHER" id="PTHR43693">
    <property type="entry name" value="PROTEIN PHOSPHATASE CHEZ"/>
    <property type="match status" value="1"/>
</dbReference>
<reference evidence="3 4" key="1">
    <citation type="submission" date="2021-08" db="EMBL/GenBank/DDBJ databases">
        <title>Draft genome sequence of Spirulina subsalsa with high tolerance to salinity and hype-accumulation of phycocyanin.</title>
        <authorList>
            <person name="Pei H."/>
            <person name="Jiang L."/>
        </authorList>
    </citation>
    <scope>NUCLEOTIDE SEQUENCE [LARGE SCALE GENOMIC DNA]</scope>
    <source>
        <strain evidence="3 4">FACHB-351</strain>
    </source>
</reference>
<protein>
    <submittedName>
        <fullName evidence="3">Chemotaxis protein CheC</fullName>
    </submittedName>
</protein>
<evidence type="ECO:0000256" key="2">
    <source>
        <dbReference type="ARBA" id="ARBA00022801"/>
    </source>
</evidence>
<dbReference type="InterPro" id="IPR028976">
    <property type="entry name" value="CheC-like_sf"/>
</dbReference>
<dbReference type="EMBL" id="JAIHOM010000101">
    <property type="protein sequence ID" value="MCW6037982.1"/>
    <property type="molecule type" value="Genomic_DNA"/>
</dbReference>
<dbReference type="PANTHER" id="PTHR43693:SF1">
    <property type="entry name" value="PROTEIN PHOSPHATASE CHEZ"/>
    <property type="match status" value="1"/>
</dbReference>
<organism evidence="3 4">
    <name type="scientific">Spirulina subsalsa FACHB-351</name>
    <dbReference type="NCBI Taxonomy" id="234711"/>
    <lineage>
        <taxon>Bacteria</taxon>
        <taxon>Bacillati</taxon>
        <taxon>Cyanobacteriota</taxon>
        <taxon>Cyanophyceae</taxon>
        <taxon>Spirulinales</taxon>
        <taxon>Spirulinaceae</taxon>
        <taxon>Spirulina</taxon>
    </lineage>
</organism>
<name>A0ABT3L948_9CYAN</name>
<dbReference type="RefSeq" id="WP_265265873.1">
    <property type="nucleotide sequence ID" value="NZ_JAIHOM010000101.1"/>
</dbReference>
<accession>A0ABT3L948</accession>
<gene>
    <name evidence="3" type="ORF">K4A83_17120</name>
</gene>
<evidence type="ECO:0000313" key="3">
    <source>
        <dbReference type="EMBL" id="MCW6037982.1"/>
    </source>
</evidence>
<evidence type="ECO:0000256" key="1">
    <source>
        <dbReference type="ARBA" id="ARBA00022500"/>
    </source>
</evidence>
<evidence type="ECO:0000313" key="4">
    <source>
        <dbReference type="Proteomes" id="UP001526426"/>
    </source>
</evidence>
<dbReference type="SUPFAM" id="SSF103039">
    <property type="entry name" value="CheC-like"/>
    <property type="match status" value="1"/>
</dbReference>
<keyword evidence="2" id="KW-0378">Hydrolase</keyword>
<dbReference type="Gene3D" id="3.40.1550.10">
    <property type="entry name" value="CheC-like"/>
    <property type="match status" value="1"/>
</dbReference>
<sequence length="208" mass="23049">MLLTDKQQEVLTRFIKIALSRRTAASLSHLIGSPVVLEVAEVALYPLSFLHTEFTNTLQDEVAVIRHSFEGGINGDALLSFDYHAAVQLTNLLQTHGMIYPLDQLNLSACEVLTEVGNILLTAYLRMLDQLLGQPITFGVPSFEMNSMQAILNHLILSRHEVRYVLLVKTTFRLCDTAVDSYMMLVSGVASLSSLIRGIEASFCLHSP</sequence>
<dbReference type="InterPro" id="IPR050992">
    <property type="entry name" value="CheZ_family_phosphatases"/>
</dbReference>
<dbReference type="CDD" id="cd17910">
    <property type="entry name" value="CheC_ClassII"/>
    <property type="match status" value="1"/>
</dbReference>
<dbReference type="Proteomes" id="UP001526426">
    <property type="component" value="Unassembled WGS sequence"/>
</dbReference>
<keyword evidence="4" id="KW-1185">Reference proteome</keyword>
<proteinExistence type="predicted"/>